<feature type="region of interest" description="Disordered" evidence="2">
    <location>
        <begin position="415"/>
        <end position="506"/>
    </location>
</feature>
<dbReference type="PROSITE" id="PS50003">
    <property type="entry name" value="PH_DOMAIN"/>
    <property type="match status" value="1"/>
</dbReference>
<accession>A0A9N9UWI9</accession>
<keyword evidence="5" id="KW-1185">Reference proteome</keyword>
<dbReference type="InterPro" id="IPR046868">
    <property type="entry name" value="BAR_4"/>
</dbReference>
<dbReference type="Gene3D" id="1.20.1270.60">
    <property type="entry name" value="Arfaptin homology (AH) domain/BAR domain"/>
    <property type="match status" value="1"/>
</dbReference>
<evidence type="ECO:0000256" key="1">
    <source>
        <dbReference type="ARBA" id="ARBA00022553"/>
    </source>
</evidence>
<keyword evidence="1" id="KW-0597">Phosphoprotein</keyword>
<organism evidence="4 5">
    <name type="scientific">Clonostachys byssicola</name>
    <dbReference type="NCBI Taxonomy" id="160290"/>
    <lineage>
        <taxon>Eukaryota</taxon>
        <taxon>Fungi</taxon>
        <taxon>Dikarya</taxon>
        <taxon>Ascomycota</taxon>
        <taxon>Pezizomycotina</taxon>
        <taxon>Sordariomycetes</taxon>
        <taxon>Hypocreomycetidae</taxon>
        <taxon>Hypocreales</taxon>
        <taxon>Bionectriaceae</taxon>
        <taxon>Clonostachys</taxon>
    </lineage>
</organism>
<feature type="domain" description="PH" evidence="3">
    <location>
        <begin position="302"/>
        <end position="411"/>
    </location>
</feature>
<dbReference type="PANTHER" id="PTHR31941:SF1">
    <property type="entry name" value="CYTOSKELETAL SIGNALING PROTEIN SLM1"/>
    <property type="match status" value="1"/>
</dbReference>
<dbReference type="Gene3D" id="2.30.29.30">
    <property type="entry name" value="Pleckstrin-homology domain (PH domain)/Phosphotyrosine-binding domain (PTB)"/>
    <property type="match status" value="1"/>
</dbReference>
<proteinExistence type="predicted"/>
<dbReference type="InterPro" id="IPR011993">
    <property type="entry name" value="PH-like_dom_sf"/>
</dbReference>
<dbReference type="OrthoDB" id="2264563at2759"/>
<dbReference type="InterPro" id="IPR027267">
    <property type="entry name" value="AH/BAR_dom_sf"/>
</dbReference>
<dbReference type="EMBL" id="CABFNO020001553">
    <property type="protein sequence ID" value="CAG9999059.1"/>
    <property type="molecule type" value="Genomic_DNA"/>
</dbReference>
<protein>
    <recommendedName>
        <fullName evidence="3">PH domain-containing protein</fullName>
    </recommendedName>
</protein>
<name>A0A9N9UWI9_9HYPO</name>
<gene>
    <name evidence="4" type="ORF">CBYS24578_00002251</name>
</gene>
<dbReference type="SUPFAM" id="SSF50729">
    <property type="entry name" value="PH domain-like"/>
    <property type="match status" value="1"/>
</dbReference>
<evidence type="ECO:0000256" key="2">
    <source>
        <dbReference type="SAM" id="MobiDB-lite"/>
    </source>
</evidence>
<evidence type="ECO:0000259" key="3">
    <source>
        <dbReference type="PROSITE" id="PS50003"/>
    </source>
</evidence>
<evidence type="ECO:0000313" key="4">
    <source>
        <dbReference type="EMBL" id="CAG9999059.1"/>
    </source>
</evidence>
<feature type="compositionally biased region" description="Low complexity" evidence="2">
    <location>
        <begin position="464"/>
        <end position="480"/>
    </location>
</feature>
<reference evidence="4" key="1">
    <citation type="submission" date="2021-10" db="EMBL/GenBank/DDBJ databases">
        <authorList>
            <person name="Piombo E."/>
        </authorList>
    </citation>
    <scope>NUCLEOTIDE SEQUENCE</scope>
</reference>
<dbReference type="Proteomes" id="UP000754883">
    <property type="component" value="Unassembled WGS sequence"/>
</dbReference>
<dbReference type="InterPro" id="IPR001849">
    <property type="entry name" value="PH_domain"/>
</dbReference>
<dbReference type="Pfam" id="PF20399">
    <property type="entry name" value="PH_20"/>
    <property type="match status" value="1"/>
</dbReference>
<dbReference type="Pfam" id="PF20400">
    <property type="entry name" value="BAR_4"/>
    <property type="match status" value="1"/>
</dbReference>
<sequence>MAASPPSSTLPSRAATGLSAYSEDNAYDYDTTSTAGLLAERLQAWKHAVGYLEEYIGVMEKLHGKHAKEYERALKTISNPLREGHHFDQSLGGLAGFFENLRANTQSLINTNMETEKAIKSSVLPVLDRLHKEIKAKSKELANGAIKGAKEVEKLRGLTQKQIEFLGQQTAAYDAVSGKLNSIDDPYVLRRGVLYRLTAQCAAENNHHNDLVIVQHNFATFEARIISIIQQAMEQFTTICGGQADKTRALHTDMLNAIQHVPAEFEWANFTVRYAERLAQPNEPPRSIDQISFPGQAHESTVAVKEGALERRSRNKLSWGYTTNYYVITPARFLHQFKDSEMLKDEPKPELSLYLPDSVVGLPQGDKFTIKGKDRSRTVSSKLTGTAEINFKAASADDAQKWVQVLSSLIVAPDKESPATPAGAATPTSAKSGSPKAQKEAITPPPAASPIDSHQAQEAGVTEAPAASAKPAVAADSKPATADSKPSADAKTPAAQKAVDTKSELQ</sequence>
<dbReference type="SMART" id="SM00233">
    <property type="entry name" value="PH"/>
    <property type="match status" value="1"/>
</dbReference>
<dbReference type="InterPro" id="IPR046869">
    <property type="entry name" value="SLM1/RGC1-like_PH"/>
</dbReference>
<dbReference type="PANTHER" id="PTHR31941">
    <property type="entry name" value="CYTOSKELETAL SIGNALING PROTEIN SLM1"/>
    <property type="match status" value="1"/>
</dbReference>
<feature type="compositionally biased region" description="Low complexity" evidence="2">
    <location>
        <begin position="418"/>
        <end position="435"/>
    </location>
</feature>
<comment type="caution">
    <text evidence="4">The sequence shown here is derived from an EMBL/GenBank/DDBJ whole genome shotgun (WGS) entry which is preliminary data.</text>
</comment>
<dbReference type="AlphaFoldDB" id="A0A9N9UWI9"/>
<evidence type="ECO:0000313" key="5">
    <source>
        <dbReference type="Proteomes" id="UP000754883"/>
    </source>
</evidence>